<dbReference type="Proteomes" id="UP001056937">
    <property type="component" value="Chromosome 1"/>
</dbReference>
<dbReference type="PROSITE" id="PS00379">
    <property type="entry name" value="CDP_ALCOHOL_P_TRANSF"/>
    <property type="match status" value="1"/>
</dbReference>
<keyword evidence="1 2" id="KW-0808">Transferase</keyword>
<keyword evidence="4" id="KW-0812">Transmembrane</keyword>
<sequence>MSNAERIRRMARAQAAVPPGPPGPGAAPAATLWADTHFAFDPEWFKHILAHPGAVLQAGGRPVLAHLPAGIDDPHAPGLTVIDYDARPTLYNHALRKRECPFVEPLTRQTAPEIERRSYYGAYKGATDLLTKYLWPEAAFALTRMAARAGLSPNMVTTIGSLLCIAATLLFARGDYWSGLALGFLFMVLDTVDGKLARCTITSSWWGNIFDHGLDLIHPPIWWLAWGLGTRATAHPLDDARLVAIMVAIMAAYAAQRLIEGLFIRAFGMHIHVWRRFDTWFRLFTARRNPNMAILFVALAAGRPDRGLEAVAWWSLLSLLVHAGQLLGAFAARRRGPLRSWLSEE</sequence>
<evidence type="ECO:0000256" key="2">
    <source>
        <dbReference type="RuleBase" id="RU003750"/>
    </source>
</evidence>
<dbReference type="InterPro" id="IPR048254">
    <property type="entry name" value="CDP_ALCOHOL_P_TRANSF_CS"/>
</dbReference>
<proteinExistence type="inferred from homology"/>
<feature type="transmembrane region" description="Helical" evidence="4">
    <location>
        <begin position="154"/>
        <end position="172"/>
    </location>
</feature>
<dbReference type="InterPro" id="IPR043130">
    <property type="entry name" value="CDP-OH_PTrfase_TM_dom"/>
</dbReference>
<dbReference type="Pfam" id="PF01066">
    <property type="entry name" value="CDP-OH_P_transf"/>
    <property type="match status" value="1"/>
</dbReference>
<comment type="similarity">
    <text evidence="2">Belongs to the CDP-alcohol phosphatidyltransferase class-I family.</text>
</comment>
<dbReference type="RefSeq" id="WP_252168437.1">
    <property type="nucleotide sequence ID" value="NZ_CP084930.1"/>
</dbReference>
<feature type="region of interest" description="Disordered" evidence="3">
    <location>
        <begin position="1"/>
        <end position="28"/>
    </location>
</feature>
<evidence type="ECO:0000256" key="1">
    <source>
        <dbReference type="ARBA" id="ARBA00022679"/>
    </source>
</evidence>
<evidence type="ECO:0000313" key="5">
    <source>
        <dbReference type="EMBL" id="USI74637.1"/>
    </source>
</evidence>
<reference evidence="5" key="1">
    <citation type="journal article" date="2022" name="Toxins">
        <title>Genomic Analysis of Sphingopyxis sp. USTB-05 for Biodegrading Cyanobacterial Hepatotoxins.</title>
        <authorList>
            <person name="Liu C."/>
            <person name="Xu Q."/>
            <person name="Zhao Z."/>
            <person name="Zhang H."/>
            <person name="Liu X."/>
            <person name="Yin C."/>
            <person name="Liu Y."/>
            <person name="Yan H."/>
        </authorList>
    </citation>
    <scope>NUCLEOTIDE SEQUENCE</scope>
    <source>
        <strain evidence="5">NBD5</strain>
    </source>
</reference>
<evidence type="ECO:0000313" key="6">
    <source>
        <dbReference type="Proteomes" id="UP001056937"/>
    </source>
</evidence>
<keyword evidence="4" id="KW-1133">Transmembrane helix</keyword>
<feature type="transmembrane region" description="Helical" evidence="4">
    <location>
        <begin position="240"/>
        <end position="259"/>
    </location>
</feature>
<dbReference type="Gene3D" id="1.20.120.1760">
    <property type="match status" value="1"/>
</dbReference>
<name>A0ABY4XCF7_9SPHN</name>
<protein>
    <submittedName>
        <fullName evidence="5">CDP-alcohol phosphatidyltransferase family protein</fullName>
    </submittedName>
</protein>
<evidence type="ECO:0000256" key="3">
    <source>
        <dbReference type="SAM" id="MobiDB-lite"/>
    </source>
</evidence>
<keyword evidence="6" id="KW-1185">Reference proteome</keyword>
<feature type="transmembrane region" description="Helical" evidence="4">
    <location>
        <begin position="280"/>
        <end position="301"/>
    </location>
</feature>
<evidence type="ECO:0000256" key="4">
    <source>
        <dbReference type="SAM" id="Phobius"/>
    </source>
</evidence>
<keyword evidence="4" id="KW-0472">Membrane</keyword>
<gene>
    <name evidence="5" type="ORF">LHA26_00870</name>
</gene>
<dbReference type="InterPro" id="IPR000462">
    <property type="entry name" value="CDP-OH_P_trans"/>
</dbReference>
<organism evidence="5 6">
    <name type="scientific">Sphingomonas morindae</name>
    <dbReference type="NCBI Taxonomy" id="1541170"/>
    <lineage>
        <taxon>Bacteria</taxon>
        <taxon>Pseudomonadati</taxon>
        <taxon>Pseudomonadota</taxon>
        <taxon>Alphaproteobacteria</taxon>
        <taxon>Sphingomonadales</taxon>
        <taxon>Sphingomonadaceae</taxon>
        <taxon>Sphingomonas</taxon>
    </lineage>
</organism>
<dbReference type="EMBL" id="CP084930">
    <property type="protein sequence ID" value="USI74637.1"/>
    <property type="molecule type" value="Genomic_DNA"/>
</dbReference>
<accession>A0ABY4XCF7</accession>
<feature type="transmembrane region" description="Helical" evidence="4">
    <location>
        <begin position="313"/>
        <end position="332"/>
    </location>
</feature>